<evidence type="ECO:0000313" key="4">
    <source>
        <dbReference type="Proteomes" id="UP000306102"/>
    </source>
</evidence>
<sequence length="349" mass="38341">MDSHMRLTLLGCLVLVLGFVSGTCGLISHNVMKKINVINKEGPYLGIVVPNSFEMSPLLESPSFVVDQNPYLDFSGRRFRMGFLGKEKVIVVMTGLGMLNAGITTQLLLSLFKVKGIVHFGIAGNANPELQIGDVTIPQSWAHTGLWNWQRYGDGPEDELALEASGDYTRKVGYIKISDYNNDIKNGKSSSNNTLNNIWYQPEETFPVNGTPEVRQHVFWVPVDNHYFSLAKRLEASLGMQLGRCVNSTCLPRTPIVTRVARGISAYVFVDNRSYREFLFSKFNATAIDMESAAVALVSHQQKKPFIAIRALSDLAGGGSSVSNEAAIFASLAAQNAVDVLVQFITLLS</sequence>
<dbReference type="CDD" id="cd09008">
    <property type="entry name" value="MTAN"/>
    <property type="match status" value="1"/>
</dbReference>
<dbReference type="SUPFAM" id="SSF53167">
    <property type="entry name" value="Purine and uridine phosphorylases"/>
    <property type="match status" value="1"/>
</dbReference>
<keyword evidence="1" id="KW-0732">Signal</keyword>
<evidence type="ECO:0000259" key="2">
    <source>
        <dbReference type="Pfam" id="PF01048"/>
    </source>
</evidence>
<dbReference type="PANTHER" id="PTHR21234:SF42">
    <property type="entry name" value="PHOSPHORYLASE SUPERFAMILY PROTEIN"/>
    <property type="match status" value="1"/>
</dbReference>
<reference evidence="3 4" key="1">
    <citation type="journal article" date="2018" name="Proc. Natl. Acad. Sci. U.S.A.">
        <title>Draft genome sequence of Camellia sinensis var. sinensis provides insights into the evolution of the tea genome and tea quality.</title>
        <authorList>
            <person name="Wei C."/>
            <person name="Yang H."/>
            <person name="Wang S."/>
            <person name="Zhao J."/>
            <person name="Liu C."/>
            <person name="Gao L."/>
            <person name="Xia E."/>
            <person name="Lu Y."/>
            <person name="Tai Y."/>
            <person name="She G."/>
            <person name="Sun J."/>
            <person name="Cao H."/>
            <person name="Tong W."/>
            <person name="Gao Q."/>
            <person name="Li Y."/>
            <person name="Deng W."/>
            <person name="Jiang X."/>
            <person name="Wang W."/>
            <person name="Chen Q."/>
            <person name="Zhang S."/>
            <person name="Li H."/>
            <person name="Wu J."/>
            <person name="Wang P."/>
            <person name="Li P."/>
            <person name="Shi C."/>
            <person name="Zheng F."/>
            <person name="Jian J."/>
            <person name="Huang B."/>
            <person name="Shan D."/>
            <person name="Shi M."/>
            <person name="Fang C."/>
            <person name="Yue Y."/>
            <person name="Li F."/>
            <person name="Li D."/>
            <person name="Wei S."/>
            <person name="Han B."/>
            <person name="Jiang C."/>
            <person name="Yin Y."/>
            <person name="Xia T."/>
            <person name="Zhang Z."/>
            <person name="Bennetzen J.L."/>
            <person name="Zhao S."/>
            <person name="Wan X."/>
        </authorList>
    </citation>
    <scope>NUCLEOTIDE SEQUENCE [LARGE SCALE GENOMIC DNA]</scope>
    <source>
        <strain evidence="4">cv. Shuchazao</strain>
        <tissue evidence="3">Leaf</tissue>
    </source>
</reference>
<dbReference type="STRING" id="542762.A0A4S4EX67"/>
<evidence type="ECO:0000313" key="3">
    <source>
        <dbReference type="EMBL" id="THG21630.1"/>
    </source>
</evidence>
<dbReference type="AlphaFoldDB" id="A0A4S4EX67"/>
<evidence type="ECO:0000256" key="1">
    <source>
        <dbReference type="SAM" id="SignalP"/>
    </source>
</evidence>
<dbReference type="GO" id="GO:0003824">
    <property type="term" value="F:catalytic activity"/>
    <property type="evidence" value="ECO:0007669"/>
    <property type="project" value="InterPro"/>
</dbReference>
<dbReference type="PANTHER" id="PTHR21234">
    <property type="entry name" value="PURINE NUCLEOSIDE PHOSPHORYLASE"/>
    <property type="match status" value="1"/>
</dbReference>
<dbReference type="InterPro" id="IPR035994">
    <property type="entry name" value="Nucleoside_phosphorylase_sf"/>
</dbReference>
<dbReference type="Pfam" id="PF01048">
    <property type="entry name" value="PNP_UDP_1"/>
    <property type="match status" value="1"/>
</dbReference>
<dbReference type="InterPro" id="IPR000845">
    <property type="entry name" value="Nucleoside_phosphorylase_d"/>
</dbReference>
<dbReference type="EMBL" id="SDRB02001300">
    <property type="protein sequence ID" value="THG21630.1"/>
    <property type="molecule type" value="Genomic_DNA"/>
</dbReference>
<dbReference type="Proteomes" id="UP000306102">
    <property type="component" value="Unassembled WGS sequence"/>
</dbReference>
<keyword evidence="4" id="KW-1185">Reference proteome</keyword>
<organism evidence="3 4">
    <name type="scientific">Camellia sinensis var. sinensis</name>
    <name type="common">China tea</name>
    <dbReference type="NCBI Taxonomy" id="542762"/>
    <lineage>
        <taxon>Eukaryota</taxon>
        <taxon>Viridiplantae</taxon>
        <taxon>Streptophyta</taxon>
        <taxon>Embryophyta</taxon>
        <taxon>Tracheophyta</taxon>
        <taxon>Spermatophyta</taxon>
        <taxon>Magnoliopsida</taxon>
        <taxon>eudicotyledons</taxon>
        <taxon>Gunneridae</taxon>
        <taxon>Pentapetalae</taxon>
        <taxon>asterids</taxon>
        <taxon>Ericales</taxon>
        <taxon>Theaceae</taxon>
        <taxon>Camellia</taxon>
    </lineage>
</organism>
<feature type="domain" description="Nucleoside phosphorylase" evidence="2">
    <location>
        <begin position="45"/>
        <end position="345"/>
    </location>
</feature>
<comment type="caution">
    <text evidence="3">The sequence shown here is derived from an EMBL/GenBank/DDBJ whole genome shotgun (WGS) entry which is preliminary data.</text>
</comment>
<dbReference type="GO" id="GO:0009116">
    <property type="term" value="P:nucleoside metabolic process"/>
    <property type="evidence" value="ECO:0007669"/>
    <property type="project" value="InterPro"/>
</dbReference>
<name>A0A4S4EX67_CAMSN</name>
<feature type="signal peptide" evidence="1">
    <location>
        <begin position="1"/>
        <end position="22"/>
    </location>
</feature>
<proteinExistence type="predicted"/>
<protein>
    <recommendedName>
        <fullName evidence="2">Nucleoside phosphorylase domain-containing protein</fullName>
    </recommendedName>
</protein>
<dbReference type="Gene3D" id="3.40.50.1580">
    <property type="entry name" value="Nucleoside phosphorylase domain"/>
    <property type="match status" value="1"/>
</dbReference>
<accession>A0A4S4EX67</accession>
<feature type="chain" id="PRO_5020698216" description="Nucleoside phosphorylase domain-containing protein" evidence="1">
    <location>
        <begin position="23"/>
        <end position="349"/>
    </location>
</feature>
<gene>
    <name evidence="3" type="ORF">TEA_007698</name>
</gene>